<dbReference type="Pfam" id="PF13271">
    <property type="entry name" value="DUF4062"/>
    <property type="match status" value="1"/>
</dbReference>
<protein>
    <submittedName>
        <fullName evidence="2">DUF4062 domain-containing protein</fullName>
    </submittedName>
</protein>
<reference evidence="2 3" key="1">
    <citation type="submission" date="2024-01" db="EMBL/GenBank/DDBJ databases">
        <title>Draft genome sequences of nine bacterial species from freshwater ponds near Washington, DC.</title>
        <authorList>
            <person name="Pavloudi C."/>
            <person name="Oliver L."/>
            <person name="Slattery K."/>
            <person name="Lissner G."/>
            <person name="Saw J.H."/>
        </authorList>
    </citation>
    <scope>NUCLEOTIDE SEQUENCE [LARGE SCALE GENOMIC DNA]</scope>
    <source>
        <strain evidence="3">TB1-E2</strain>
    </source>
</reference>
<dbReference type="EMBL" id="CP142523">
    <property type="protein sequence ID" value="WWO44001.1"/>
    <property type="molecule type" value="Genomic_DNA"/>
</dbReference>
<accession>A0ABZ2GEV2</accession>
<organism evidence="2 3">
    <name type="scientific">Janthinobacterium aestuarii</name>
    <dbReference type="NCBI Taxonomy" id="2985511"/>
    <lineage>
        <taxon>Bacteria</taxon>
        <taxon>Pseudomonadati</taxon>
        <taxon>Pseudomonadota</taxon>
        <taxon>Betaproteobacteria</taxon>
        <taxon>Burkholderiales</taxon>
        <taxon>Oxalobacteraceae</taxon>
        <taxon>Janthinobacterium</taxon>
    </lineage>
</organism>
<gene>
    <name evidence="2" type="ORF">OPV09_14855</name>
</gene>
<evidence type="ECO:0000259" key="1">
    <source>
        <dbReference type="Pfam" id="PF13271"/>
    </source>
</evidence>
<dbReference type="RefSeq" id="WP_338678603.1">
    <property type="nucleotide sequence ID" value="NZ_CP142523.1"/>
</dbReference>
<name>A0ABZ2GEV2_9BURK</name>
<dbReference type="InterPro" id="IPR025139">
    <property type="entry name" value="DUF4062"/>
</dbReference>
<evidence type="ECO:0000313" key="2">
    <source>
        <dbReference type="EMBL" id="WWO44001.1"/>
    </source>
</evidence>
<sequence length="374" mass="43077">MATPKVFISSTCFDLGEIREQLTRFVRSYGFDPILSEHGDVFYKPEFHTHESCIHEVSNCHLFILIIGGRFGGEYVSDKSKSITNAEYSAARQTNMPVFTYIKNNLLSNHNLYQKNKKHAFAANIEYPAIEKQEHAVDIFKFIDEVRRNPTNNAIEGFDNFQGIENHLRKQWAGMFFDLLRSREIAAQMDVTNQLISGIRTSSQKLEDLVKSLYISSNKVDAEKEIASIEVISDIESFYESVLHPNWIKDGKYLLNIENFDLIKISKISPSKKKWHEYLVDTGLFRYDQFPLDVDDEAQGFSDAVTCLATIESNSFFMIGIEDEENQEISSIFQRCIQSSSAKQREKALRRIFEKYAAFSSKKILNKINNSPFD</sequence>
<feature type="domain" description="DUF4062" evidence="1">
    <location>
        <begin position="5"/>
        <end position="91"/>
    </location>
</feature>
<keyword evidence="3" id="KW-1185">Reference proteome</keyword>
<proteinExistence type="predicted"/>
<evidence type="ECO:0000313" key="3">
    <source>
        <dbReference type="Proteomes" id="UP001373909"/>
    </source>
</evidence>
<dbReference type="Proteomes" id="UP001373909">
    <property type="component" value="Chromosome"/>
</dbReference>